<comment type="caution">
    <text evidence="1">The sequence shown here is derived from an EMBL/GenBank/DDBJ whole genome shotgun (WGS) entry which is preliminary data.</text>
</comment>
<name>A0A9X3UH31_9HYPH</name>
<evidence type="ECO:0008006" key="3">
    <source>
        <dbReference type="Google" id="ProtNLM"/>
    </source>
</evidence>
<dbReference type="Proteomes" id="UP001151234">
    <property type="component" value="Unassembled WGS sequence"/>
</dbReference>
<gene>
    <name evidence="1" type="ORF">OQ273_10555</name>
</gene>
<sequence length="417" mass="45679">MQKRRLLVIEPRLGRMHGYEQAQVETIGETLSDVDLHLLTQCDVSVPAPAGYAGHWASLPVLDEQLSKLLAGNVPRKTGEKIAAHVRGYMDVLKTTLRKIDADPSDVVFVPSPEAIDVTAITRFLENGCPADLPTFKLRLLSQETLAPLASETVISLRRLCNAGKLEVFTSSAELAAHVERDFLVPVKASLLIAGPIRPGGETGRISGNSSSGSRNIFTVGIPGRQAEEKGSYRIPSIMSHLRTLITQNDIKHKFYFVCQTVPGRQTRRLVSELQSWLAARREHGVTIKYLPCGLPPEEYRKMIGGLDMMLLPHSTRSYRHTGSGLVVDGVLAGKPIVHSKGIALQGLLAQGNAEHAESDREFAEKILRISSGYEAYRCNAYEAAGQVNDLLQRSLMTLTADAEQQPSHTLTCPARH</sequence>
<dbReference type="AlphaFoldDB" id="A0A9X3UH31"/>
<organism evidence="1 2">
    <name type="scientific">Hoeflea prorocentri</name>
    <dbReference type="NCBI Taxonomy" id="1922333"/>
    <lineage>
        <taxon>Bacteria</taxon>
        <taxon>Pseudomonadati</taxon>
        <taxon>Pseudomonadota</taxon>
        <taxon>Alphaproteobacteria</taxon>
        <taxon>Hyphomicrobiales</taxon>
        <taxon>Rhizobiaceae</taxon>
        <taxon>Hoeflea</taxon>
    </lineage>
</organism>
<keyword evidence="2" id="KW-1185">Reference proteome</keyword>
<accession>A0A9X3UH31</accession>
<reference evidence="1" key="1">
    <citation type="submission" date="2022-11" db="EMBL/GenBank/DDBJ databases">
        <title>Draft genome sequence of Hoeflea poritis E7-10 and Hoeflea prorocentri PM5-8, separated from scleractinian coral Porites lutea and marine dinoflagellate.</title>
        <authorList>
            <person name="Zhang G."/>
            <person name="Wei Q."/>
            <person name="Cai L."/>
        </authorList>
    </citation>
    <scope>NUCLEOTIDE SEQUENCE</scope>
    <source>
        <strain evidence="1">PM5-8</strain>
    </source>
</reference>
<evidence type="ECO:0000313" key="1">
    <source>
        <dbReference type="EMBL" id="MDA5399012.1"/>
    </source>
</evidence>
<evidence type="ECO:0000313" key="2">
    <source>
        <dbReference type="Proteomes" id="UP001151234"/>
    </source>
</evidence>
<proteinExistence type="predicted"/>
<dbReference type="EMBL" id="JAPJZI010000001">
    <property type="protein sequence ID" value="MDA5399012.1"/>
    <property type="molecule type" value="Genomic_DNA"/>
</dbReference>
<dbReference type="RefSeq" id="WP_267990462.1">
    <property type="nucleotide sequence ID" value="NZ_JAPJZI010000001.1"/>
</dbReference>
<protein>
    <recommendedName>
        <fullName evidence="3">Glycosyltransferase</fullName>
    </recommendedName>
</protein>